<dbReference type="GO" id="GO:0005615">
    <property type="term" value="C:extracellular space"/>
    <property type="evidence" value="ECO:0007669"/>
    <property type="project" value="InterPro"/>
</dbReference>
<reference evidence="8 9" key="1">
    <citation type="submission" date="2016-08" db="EMBL/GenBank/DDBJ databases">
        <title>A Parts List for Fungal Cellulosomes Revealed by Comparative Genomics.</title>
        <authorList>
            <consortium name="DOE Joint Genome Institute"/>
            <person name="Haitjema C.H."/>
            <person name="Gilmore S.P."/>
            <person name="Henske J.K."/>
            <person name="Solomon K.V."/>
            <person name="De Groot R."/>
            <person name="Kuo A."/>
            <person name="Mondo S.J."/>
            <person name="Salamov A.A."/>
            <person name="Labutti K."/>
            <person name="Zhao Z."/>
            <person name="Chiniquy J."/>
            <person name="Barry K."/>
            <person name="Brewer H.M."/>
            <person name="Purvine S.O."/>
            <person name="Wright A.T."/>
            <person name="Boxma B."/>
            <person name="Van Alen T."/>
            <person name="Hackstein J.H."/>
            <person name="Baker S.E."/>
            <person name="Grigoriev I.V."/>
            <person name="O'Malley M.A."/>
        </authorList>
    </citation>
    <scope>NUCLEOTIDE SEQUENCE [LARGE SCALE GENOMIC DNA]</scope>
    <source>
        <strain evidence="8 9">S4</strain>
    </source>
</reference>
<gene>
    <name evidence="8" type="ORF">BCR32DRAFT_328355</name>
</gene>
<dbReference type="Proteomes" id="UP000193944">
    <property type="component" value="Unassembled WGS sequence"/>
</dbReference>
<feature type="domain" description="CBM10" evidence="7">
    <location>
        <begin position="24"/>
        <end position="62"/>
    </location>
</feature>
<dbReference type="EMBL" id="MCFG01000194">
    <property type="protein sequence ID" value="ORX78890.1"/>
    <property type="molecule type" value="Genomic_DNA"/>
</dbReference>
<reference evidence="8 9" key="2">
    <citation type="submission" date="2016-08" db="EMBL/GenBank/DDBJ databases">
        <title>Pervasive Adenine N6-methylation of Active Genes in Fungi.</title>
        <authorList>
            <consortium name="DOE Joint Genome Institute"/>
            <person name="Mondo S.J."/>
            <person name="Dannebaum R.O."/>
            <person name="Kuo R.C."/>
            <person name="Labutti K."/>
            <person name="Haridas S."/>
            <person name="Kuo A."/>
            <person name="Salamov A."/>
            <person name="Ahrendt S.R."/>
            <person name="Lipzen A."/>
            <person name="Sullivan W."/>
            <person name="Andreopoulos W.B."/>
            <person name="Clum A."/>
            <person name="Lindquist E."/>
            <person name="Daum C."/>
            <person name="Ramamoorthy G.K."/>
            <person name="Gryganskyi A."/>
            <person name="Culley D."/>
            <person name="Magnuson J.K."/>
            <person name="James T.Y."/>
            <person name="O'Malley M.A."/>
            <person name="Stajich J.E."/>
            <person name="Spatafora J.W."/>
            <person name="Visel A."/>
            <person name="Grigoriev I.V."/>
        </authorList>
    </citation>
    <scope>NUCLEOTIDE SEQUENCE [LARGE SCALE GENOMIC DNA]</scope>
    <source>
        <strain evidence="8 9">S4</strain>
    </source>
</reference>
<evidence type="ECO:0000256" key="1">
    <source>
        <dbReference type="ARBA" id="ARBA00009500"/>
    </source>
</evidence>
<evidence type="ECO:0000259" key="7">
    <source>
        <dbReference type="PROSITE" id="PS51763"/>
    </source>
</evidence>
<proteinExistence type="inferred from homology"/>
<dbReference type="Pfam" id="PF00079">
    <property type="entry name" value="Serpin"/>
    <property type="match status" value="1"/>
</dbReference>
<dbReference type="STRING" id="1754192.A0A1Y1WZB9"/>
<dbReference type="InterPro" id="IPR042178">
    <property type="entry name" value="Serpin_sf_1"/>
</dbReference>
<dbReference type="SUPFAM" id="SSF64571">
    <property type="entry name" value="Cellulose docking domain, dockering"/>
    <property type="match status" value="2"/>
</dbReference>
<dbReference type="PROSITE" id="PS51763">
    <property type="entry name" value="CBM10"/>
    <property type="match status" value="3"/>
</dbReference>
<dbReference type="InterPro" id="IPR023796">
    <property type="entry name" value="Serpin_dom"/>
</dbReference>
<evidence type="ECO:0000313" key="9">
    <source>
        <dbReference type="Proteomes" id="UP000193944"/>
    </source>
</evidence>
<dbReference type="PANTHER" id="PTHR11461:SF211">
    <property type="entry name" value="GH10112P-RELATED"/>
    <property type="match status" value="1"/>
</dbReference>
<evidence type="ECO:0000313" key="8">
    <source>
        <dbReference type="EMBL" id="ORX78890.1"/>
    </source>
</evidence>
<comment type="similarity">
    <text evidence="1 5">Belongs to the serpin family.</text>
</comment>
<dbReference type="PROSITE" id="PS00284">
    <property type="entry name" value="SERPIN"/>
    <property type="match status" value="1"/>
</dbReference>
<keyword evidence="2 6" id="KW-0732">Signal</keyword>
<dbReference type="Gene3D" id="3.30.497.10">
    <property type="entry name" value="Antithrombin, subunit I, domain 2"/>
    <property type="match status" value="1"/>
</dbReference>
<dbReference type="OrthoDB" id="1063785at2759"/>
<organism evidence="8 9">
    <name type="scientific">Anaeromyces robustus</name>
    <dbReference type="NCBI Taxonomy" id="1754192"/>
    <lineage>
        <taxon>Eukaryota</taxon>
        <taxon>Fungi</taxon>
        <taxon>Fungi incertae sedis</taxon>
        <taxon>Chytridiomycota</taxon>
        <taxon>Chytridiomycota incertae sedis</taxon>
        <taxon>Neocallimastigomycetes</taxon>
        <taxon>Neocallimastigales</taxon>
        <taxon>Neocallimastigaceae</taxon>
        <taxon>Anaeromyces</taxon>
    </lineage>
</organism>
<dbReference type="GO" id="GO:0016787">
    <property type="term" value="F:hydrolase activity"/>
    <property type="evidence" value="ECO:0007669"/>
    <property type="project" value="UniProtKB-KW"/>
</dbReference>
<feature type="domain" description="CBM10" evidence="7">
    <location>
        <begin position="107"/>
        <end position="143"/>
    </location>
</feature>
<protein>
    <submittedName>
        <fullName evidence="8">Cellulosomal serpin</fullName>
    </submittedName>
</protein>
<dbReference type="InterPro" id="IPR036186">
    <property type="entry name" value="Serpin_sf"/>
</dbReference>
<dbReference type="Gene3D" id="3.90.1220.10">
    <property type="entry name" value="Cellulose docking domain, dockering"/>
    <property type="match status" value="3"/>
</dbReference>
<evidence type="ECO:0000256" key="5">
    <source>
        <dbReference type="RuleBase" id="RU000411"/>
    </source>
</evidence>
<evidence type="ECO:0000256" key="6">
    <source>
        <dbReference type="SAM" id="SignalP"/>
    </source>
</evidence>
<dbReference type="Gene3D" id="2.30.39.10">
    <property type="entry name" value="Alpha-1-antitrypsin, domain 1"/>
    <property type="match status" value="1"/>
</dbReference>
<evidence type="ECO:0000256" key="4">
    <source>
        <dbReference type="ARBA" id="ARBA00022801"/>
    </source>
</evidence>
<dbReference type="PANTHER" id="PTHR11461">
    <property type="entry name" value="SERINE PROTEASE INHIBITOR, SERPIN"/>
    <property type="match status" value="1"/>
</dbReference>
<sequence>MNNLTLFILGVVLINIPTCLSEKLCFSKKLKPPFPCCKNEEIFYTDKDGKWGFENGGWCGIGGISCFSLTMGYPCCTDDTVIYTDISGDWGIENNEWCGIGDGPSDSCFSLAQGYPCCQSCEVLYTDESGKWGVENGEWCGIKDSCTKDVVEDNSEFDFSFLKLENNKENMLYSPLSIKYALKMLLEGADGNTYTEISKLVGNSELTKYTNIDKVLSLANGLFIRDKFYPYVKPEYIKTLEEKYNSEVVIDAFKNAKNANQWIENKTLGIIKNMLNDEIVQDPETAMLLINALAIEMGWKSSFNCDNTSGRVFTLEDNSYMIATMMNTRITSSNLSYYRDKNLTAVTMDLMEYNGIQFEFMAIMPTKDKLSTFIENVTKEQIHEIDEKLILASEEKYGVDIKIPKFKFSYDLKLKEDLKSLGIKDAFERNKANLSKIADSPELLQKPFVSDALHKADIEFTEKGIKAAAVTVIVIKATKGLPSNPITPVYVTIDRPFMFIIRDKNTKDVWFTGTVYKPNSWDDDSEIYQPQRRY</sequence>
<name>A0A1Y1WZB9_9FUNG</name>
<dbReference type="InterPro" id="IPR002883">
    <property type="entry name" value="CBM10/Dockerin_dom"/>
</dbReference>
<dbReference type="InterPro" id="IPR000215">
    <property type="entry name" value="Serpin_fam"/>
</dbReference>
<dbReference type="Pfam" id="PF02013">
    <property type="entry name" value="CBM_10"/>
    <property type="match status" value="3"/>
</dbReference>
<keyword evidence="9" id="KW-1185">Reference proteome</keyword>
<dbReference type="GO" id="GO:0004867">
    <property type="term" value="F:serine-type endopeptidase inhibitor activity"/>
    <property type="evidence" value="ECO:0007669"/>
    <property type="project" value="InterPro"/>
</dbReference>
<dbReference type="InterPro" id="IPR023795">
    <property type="entry name" value="Serpin_CS"/>
</dbReference>
<dbReference type="InterPro" id="IPR009034">
    <property type="entry name" value="Dockerin_dom_fun_sf"/>
</dbReference>
<keyword evidence="3" id="KW-0677">Repeat</keyword>
<dbReference type="AlphaFoldDB" id="A0A1Y1WZB9"/>
<feature type="chain" id="PRO_5012124006" evidence="6">
    <location>
        <begin position="22"/>
        <end position="534"/>
    </location>
</feature>
<dbReference type="CDD" id="cd19596">
    <property type="entry name" value="serpin_fungal"/>
    <property type="match status" value="1"/>
</dbReference>
<feature type="domain" description="CBM10" evidence="7">
    <location>
        <begin position="65"/>
        <end position="101"/>
    </location>
</feature>
<dbReference type="InterPro" id="IPR042185">
    <property type="entry name" value="Serpin_sf_2"/>
</dbReference>
<feature type="signal peptide" evidence="6">
    <location>
        <begin position="1"/>
        <end position="21"/>
    </location>
</feature>
<comment type="caution">
    <text evidence="8">The sequence shown here is derived from an EMBL/GenBank/DDBJ whole genome shotgun (WGS) entry which is preliminary data.</text>
</comment>
<evidence type="ECO:0000256" key="2">
    <source>
        <dbReference type="ARBA" id="ARBA00022729"/>
    </source>
</evidence>
<dbReference type="SMART" id="SM00093">
    <property type="entry name" value="SERPIN"/>
    <property type="match status" value="1"/>
</dbReference>
<keyword evidence="4" id="KW-0378">Hydrolase</keyword>
<accession>A0A1Y1WZB9</accession>
<dbReference type="SUPFAM" id="SSF56574">
    <property type="entry name" value="Serpins"/>
    <property type="match status" value="1"/>
</dbReference>
<evidence type="ECO:0000256" key="3">
    <source>
        <dbReference type="ARBA" id="ARBA00022737"/>
    </source>
</evidence>